<dbReference type="Proteomes" id="UP000594261">
    <property type="component" value="Chromosome 2"/>
</dbReference>
<dbReference type="InParanoid" id="A0A7N2KUB2"/>
<dbReference type="Pfam" id="PF08240">
    <property type="entry name" value="ADH_N"/>
    <property type="match status" value="1"/>
</dbReference>
<dbReference type="InterPro" id="IPR020843">
    <property type="entry name" value="ER"/>
</dbReference>
<dbReference type="GO" id="GO:0005829">
    <property type="term" value="C:cytosol"/>
    <property type="evidence" value="ECO:0007669"/>
    <property type="project" value="TreeGrafter"/>
</dbReference>
<evidence type="ECO:0000259" key="3">
    <source>
        <dbReference type="SMART" id="SM00829"/>
    </source>
</evidence>
<dbReference type="SMART" id="SM00829">
    <property type="entry name" value="PKS_ER"/>
    <property type="match status" value="1"/>
</dbReference>
<protein>
    <recommendedName>
        <fullName evidence="3">Enoyl reductase (ER) domain-containing protein</fullName>
    </recommendedName>
</protein>
<dbReference type="InterPro" id="IPR013149">
    <property type="entry name" value="ADH-like_C"/>
</dbReference>
<keyword evidence="1" id="KW-0521">NADP</keyword>
<evidence type="ECO:0000256" key="2">
    <source>
        <dbReference type="ARBA" id="ARBA00023002"/>
    </source>
</evidence>
<proteinExistence type="predicted"/>
<dbReference type="Gene3D" id="3.90.180.10">
    <property type="entry name" value="Medium-chain alcohol dehydrogenases, catalytic domain"/>
    <property type="match status" value="1"/>
</dbReference>
<name>A0A7N2KUB2_QUELO</name>
<dbReference type="SUPFAM" id="SSF51735">
    <property type="entry name" value="NAD(P)-binding Rossmann-fold domains"/>
    <property type="match status" value="1"/>
</dbReference>
<feature type="domain" description="Enoyl reductase (ER)" evidence="3">
    <location>
        <begin position="11"/>
        <end position="297"/>
    </location>
</feature>
<evidence type="ECO:0000256" key="1">
    <source>
        <dbReference type="ARBA" id="ARBA00022857"/>
    </source>
</evidence>
<dbReference type="InterPro" id="IPR047618">
    <property type="entry name" value="QOR-like"/>
</dbReference>
<evidence type="ECO:0000313" key="5">
    <source>
        <dbReference type="Proteomes" id="UP000594261"/>
    </source>
</evidence>
<dbReference type="CDD" id="cd05286">
    <property type="entry name" value="QOR2"/>
    <property type="match status" value="1"/>
</dbReference>
<reference evidence="4" key="2">
    <citation type="submission" date="2021-01" db="UniProtKB">
        <authorList>
            <consortium name="EnsemblPlants"/>
        </authorList>
    </citation>
    <scope>IDENTIFICATION</scope>
</reference>
<dbReference type="Gramene" id="QL02p025639:mrna">
    <property type="protein sequence ID" value="QL02p025639:mrna"/>
    <property type="gene ID" value="QL02p025639"/>
</dbReference>
<dbReference type="InterPro" id="IPR036291">
    <property type="entry name" value="NAD(P)-bd_dom_sf"/>
</dbReference>
<evidence type="ECO:0000313" key="4">
    <source>
        <dbReference type="EnsemblPlants" id="QL02p025639:mrna"/>
    </source>
</evidence>
<dbReference type="InterPro" id="IPR026960">
    <property type="entry name" value="RVT-Znf"/>
</dbReference>
<dbReference type="GO" id="GO:0003960">
    <property type="term" value="F:quinone reductase (NADPH) activity"/>
    <property type="evidence" value="ECO:0007669"/>
    <property type="project" value="InterPro"/>
</dbReference>
<dbReference type="InterPro" id="IPR013154">
    <property type="entry name" value="ADH-like_N"/>
</dbReference>
<dbReference type="PANTHER" id="PTHR48106:SF13">
    <property type="entry name" value="QUINONE OXIDOREDUCTASE-RELATED"/>
    <property type="match status" value="1"/>
</dbReference>
<dbReference type="EnsemblPlants" id="QL02p025639:mrna">
    <property type="protein sequence ID" value="QL02p025639:mrna"/>
    <property type="gene ID" value="QL02p025639"/>
</dbReference>
<keyword evidence="5" id="KW-1185">Reference proteome</keyword>
<dbReference type="Gene3D" id="3.40.50.720">
    <property type="entry name" value="NAD(P)-binding Rossmann-like Domain"/>
    <property type="match status" value="1"/>
</dbReference>
<dbReference type="Pfam" id="PF00107">
    <property type="entry name" value="ADH_zinc_N"/>
    <property type="match status" value="1"/>
</dbReference>
<organism evidence="4 5">
    <name type="scientific">Quercus lobata</name>
    <name type="common">Valley oak</name>
    <dbReference type="NCBI Taxonomy" id="97700"/>
    <lineage>
        <taxon>Eukaryota</taxon>
        <taxon>Viridiplantae</taxon>
        <taxon>Streptophyta</taxon>
        <taxon>Embryophyta</taxon>
        <taxon>Tracheophyta</taxon>
        <taxon>Spermatophyta</taxon>
        <taxon>Magnoliopsida</taxon>
        <taxon>eudicotyledons</taxon>
        <taxon>Gunneridae</taxon>
        <taxon>Pentapetalae</taxon>
        <taxon>rosids</taxon>
        <taxon>fabids</taxon>
        <taxon>Fagales</taxon>
        <taxon>Fagaceae</taxon>
        <taxon>Quercus</taxon>
    </lineage>
</organism>
<dbReference type="SUPFAM" id="SSF50129">
    <property type="entry name" value="GroES-like"/>
    <property type="match status" value="1"/>
</dbReference>
<dbReference type="AlphaFoldDB" id="A0A7N2KUB2"/>
<accession>A0A7N2KUB2</accession>
<keyword evidence="2" id="KW-0560">Oxidoreductase</keyword>
<dbReference type="Pfam" id="PF13966">
    <property type="entry name" value="zf-RVT"/>
    <property type="match status" value="1"/>
</dbReference>
<sequence>MVKAIRVHELGGPEVLKWEDVELGEPKEGEIRVKNKAVGLNFIDVYFRKGVYKTPTLPYTPGMEAVGVVTAVGPGLTGRQVGDLVAYAGGPMGAYAEEQILPANKVVPVPSSIDPIVAASVILKGMTAQFLLRRCFKGFVTKELCDLHRADELKNFAANIFLKLVEPGHAILVHAAAGGVGSLLSQWANALGATVIGTVSTKEKAVQAKDDGCHHVIIYKEENFVARVNEITSGNGVDVVYDAVGKDTFQLYVCSNDKEACISDVVCYQEDGNVRIWNLRFHRDFHERELEDAYSFLECIQPRIPRGGGSDTSHWCLKGNGKFDTRSYYNTIRGAVVSIFPWKGVWKAKIPKRVAFFVWTAVHGQILTLDNLMLRGHILVNWCCMCHRNEETVDHLLLHCPIAHSLWVYMFQIFGTQWVMPGSVESLVYCWSFWLGKFNSDIWNMVPGCLMWIVWTERNRRSFEDTEKSLVQLQALCQKTLFDWARCWGFSDCSTILEFISSLSIAH</sequence>
<dbReference type="PANTHER" id="PTHR48106">
    <property type="entry name" value="QUINONE OXIDOREDUCTASE PIG3-RELATED"/>
    <property type="match status" value="1"/>
</dbReference>
<dbReference type="InterPro" id="IPR011032">
    <property type="entry name" value="GroES-like_sf"/>
</dbReference>
<dbReference type="GO" id="GO:0070402">
    <property type="term" value="F:NADPH binding"/>
    <property type="evidence" value="ECO:0007669"/>
    <property type="project" value="TreeGrafter"/>
</dbReference>
<reference evidence="5" key="1">
    <citation type="journal article" date="2016" name="G3 (Bethesda)">
        <title>First Draft Assembly and Annotation of the Genome of a California Endemic Oak Quercus lobata Nee (Fagaceae).</title>
        <authorList>
            <person name="Sork V.L."/>
            <person name="Fitz-Gibbon S.T."/>
            <person name="Puiu D."/>
            <person name="Crepeau M."/>
            <person name="Gugger P.F."/>
            <person name="Sherman R."/>
            <person name="Stevens K."/>
            <person name="Langley C.H."/>
            <person name="Pellegrini M."/>
            <person name="Salzberg S.L."/>
        </authorList>
    </citation>
    <scope>NUCLEOTIDE SEQUENCE [LARGE SCALE GENOMIC DNA]</scope>
    <source>
        <strain evidence="5">cv. SW786</strain>
    </source>
</reference>
<dbReference type="GO" id="GO:0035925">
    <property type="term" value="F:mRNA 3'-UTR AU-rich region binding"/>
    <property type="evidence" value="ECO:0007669"/>
    <property type="project" value="TreeGrafter"/>
</dbReference>